<sequence length="226" mass="24842">MINKETTEKYIRGLFKHGQTIMVGGFGGIGNPPTLLKLLKQSSTSSLTMISNDAAFPDIGVGRLFSNNQVKQLITSHIGSNPLAGEKMLQGDLQVEFCPQGILMERIRAGGVGLPAFLSNIQYAEALNLEKEKIEIDDQVLYIEKALKADIALIYAKKSDRFGNLFYESTAINTAPVMAMAATITIVEAEEILELGELQPNEIMTPGIFVNHVLLSKGVDWKWAWE</sequence>
<proteinExistence type="predicted"/>
<evidence type="ECO:0000313" key="3">
    <source>
        <dbReference type="Proteomes" id="UP000075806"/>
    </source>
</evidence>
<organism evidence="2 3">
    <name type="scientific">Alkalihalobacillus trypoxylicola</name>
    <dbReference type="NCBI Taxonomy" id="519424"/>
    <lineage>
        <taxon>Bacteria</taxon>
        <taxon>Bacillati</taxon>
        <taxon>Bacillota</taxon>
        <taxon>Bacilli</taxon>
        <taxon>Bacillales</taxon>
        <taxon>Bacillaceae</taxon>
        <taxon>Alkalihalobacillus</taxon>
    </lineage>
</organism>
<evidence type="ECO:0000256" key="1">
    <source>
        <dbReference type="ARBA" id="ARBA00022679"/>
    </source>
</evidence>
<dbReference type="InterPro" id="IPR012792">
    <property type="entry name" value="3-oxoacid_CoA-transf_A"/>
</dbReference>
<accession>A0A162F4S2</accession>
<dbReference type="InterPro" id="IPR004165">
    <property type="entry name" value="CoA_trans_fam_I"/>
</dbReference>
<gene>
    <name evidence="2" type="ORF">AZF04_00240</name>
</gene>
<dbReference type="GO" id="GO:0008410">
    <property type="term" value="F:CoA-transferase activity"/>
    <property type="evidence" value="ECO:0007669"/>
    <property type="project" value="InterPro"/>
</dbReference>
<dbReference type="EMBL" id="LTAO01000001">
    <property type="protein sequence ID" value="KYG34800.1"/>
    <property type="molecule type" value="Genomic_DNA"/>
</dbReference>
<dbReference type="STRING" id="519424.AZF04_00240"/>
<dbReference type="NCBIfam" id="TIGR02429">
    <property type="entry name" value="pcaI_scoA_fam"/>
    <property type="match status" value="1"/>
</dbReference>
<dbReference type="AlphaFoldDB" id="A0A162F4S2"/>
<dbReference type="SUPFAM" id="SSF100950">
    <property type="entry name" value="NagB/RpiA/CoA transferase-like"/>
    <property type="match status" value="1"/>
</dbReference>
<dbReference type="Gene3D" id="3.40.1080.10">
    <property type="entry name" value="Glutaconate Coenzyme A-transferase"/>
    <property type="match status" value="1"/>
</dbReference>
<dbReference type="SMART" id="SM00882">
    <property type="entry name" value="CoA_trans"/>
    <property type="match status" value="1"/>
</dbReference>
<name>A0A162F4S2_9BACI</name>
<protein>
    <submittedName>
        <fullName evidence="2">CoA-transferase</fullName>
    </submittedName>
</protein>
<comment type="caution">
    <text evidence="2">The sequence shown here is derived from an EMBL/GenBank/DDBJ whole genome shotgun (WGS) entry which is preliminary data.</text>
</comment>
<evidence type="ECO:0000313" key="2">
    <source>
        <dbReference type="EMBL" id="KYG34800.1"/>
    </source>
</evidence>
<reference evidence="2" key="1">
    <citation type="submission" date="2016-02" db="EMBL/GenBank/DDBJ databases">
        <title>Genome sequence of Bacillus trypoxylicola KCTC 13244(T).</title>
        <authorList>
            <person name="Jeong H."/>
            <person name="Park S.-H."/>
            <person name="Choi S.-K."/>
        </authorList>
    </citation>
    <scope>NUCLEOTIDE SEQUENCE [LARGE SCALE GENOMIC DNA]</scope>
    <source>
        <strain evidence="2">KCTC 13244</strain>
    </source>
</reference>
<dbReference type="Proteomes" id="UP000075806">
    <property type="component" value="Unassembled WGS sequence"/>
</dbReference>
<dbReference type="OrthoDB" id="9777193at2"/>
<dbReference type="RefSeq" id="WP_061947060.1">
    <property type="nucleotide sequence ID" value="NZ_LTAO01000001.1"/>
</dbReference>
<dbReference type="PANTHER" id="PTHR13707">
    <property type="entry name" value="KETOACID-COENZYME A TRANSFERASE"/>
    <property type="match status" value="1"/>
</dbReference>
<keyword evidence="1 2" id="KW-0808">Transferase</keyword>
<dbReference type="PANTHER" id="PTHR13707:SF60">
    <property type="entry name" value="ACETATE COA-TRANSFERASE SUBUNIT ALPHA"/>
    <property type="match status" value="1"/>
</dbReference>
<dbReference type="InterPro" id="IPR037171">
    <property type="entry name" value="NagB/RpiA_transferase-like"/>
</dbReference>
<keyword evidence="3" id="KW-1185">Reference proteome</keyword>
<dbReference type="Pfam" id="PF01144">
    <property type="entry name" value="CoA_trans"/>
    <property type="match status" value="1"/>
</dbReference>